<dbReference type="FunCoup" id="D8LVB6">
    <property type="interactions" value="44"/>
</dbReference>
<evidence type="ECO:0000256" key="2">
    <source>
        <dbReference type="ARBA" id="ARBA00022692"/>
    </source>
</evidence>
<protein>
    <submittedName>
        <fullName evidence="8">Uncharacterized protein</fullName>
    </submittedName>
</protein>
<dbReference type="InParanoid" id="D8LVB6"/>
<organism evidence="8">
    <name type="scientific">Blastocystis hominis</name>
    <dbReference type="NCBI Taxonomy" id="12968"/>
    <lineage>
        <taxon>Eukaryota</taxon>
        <taxon>Sar</taxon>
        <taxon>Stramenopiles</taxon>
        <taxon>Bigyra</taxon>
        <taxon>Opalozoa</taxon>
        <taxon>Opalinata</taxon>
        <taxon>Blastocystidae</taxon>
        <taxon>Blastocystis</taxon>
    </lineage>
</organism>
<dbReference type="GO" id="GO:0005829">
    <property type="term" value="C:cytosol"/>
    <property type="evidence" value="ECO:0007669"/>
    <property type="project" value="GOC"/>
</dbReference>
<dbReference type="GO" id="GO:0006888">
    <property type="term" value="P:endoplasmic reticulum to Golgi vesicle-mediated transport"/>
    <property type="evidence" value="ECO:0007669"/>
    <property type="project" value="InterPro"/>
</dbReference>
<dbReference type="Proteomes" id="UP000008312">
    <property type="component" value="Unassembled WGS sequence"/>
</dbReference>
<feature type="transmembrane region" description="Helical" evidence="7">
    <location>
        <begin position="15"/>
        <end position="35"/>
    </location>
</feature>
<evidence type="ECO:0000256" key="5">
    <source>
        <dbReference type="ARBA" id="ARBA00023136"/>
    </source>
</evidence>
<evidence type="ECO:0000256" key="6">
    <source>
        <dbReference type="ARBA" id="ARBA00025799"/>
    </source>
</evidence>
<dbReference type="PANTHER" id="PTHR21493">
    <property type="entry name" value="CGI-141-RELATED/LIPASE CONTAINING PROTEIN"/>
    <property type="match status" value="1"/>
</dbReference>
<keyword evidence="2 7" id="KW-0812">Transmembrane</keyword>
<dbReference type="PANTHER" id="PTHR21493:SF9">
    <property type="entry name" value="GOLGI TRANSPORT PROTEIN 1-RELATED"/>
    <property type="match status" value="1"/>
</dbReference>
<comment type="subcellular location">
    <subcellularLocation>
        <location evidence="1">Golgi apparatus membrane</location>
        <topology evidence="1">Multi-pass membrane protein</topology>
    </subcellularLocation>
</comment>
<dbReference type="RefSeq" id="XP_012893803.1">
    <property type="nucleotide sequence ID" value="XM_013038349.1"/>
</dbReference>
<dbReference type="AlphaFoldDB" id="D8LVB6"/>
<keyword evidence="9" id="KW-1185">Reference proteome</keyword>
<keyword evidence="3 7" id="KW-1133">Transmembrane helix</keyword>
<feature type="transmembrane region" description="Helical" evidence="7">
    <location>
        <begin position="41"/>
        <end position="61"/>
    </location>
</feature>
<feature type="transmembrane region" description="Helical" evidence="7">
    <location>
        <begin position="99"/>
        <end position="117"/>
    </location>
</feature>
<dbReference type="OrthoDB" id="204784at2759"/>
<dbReference type="GeneID" id="24917495"/>
<keyword evidence="4" id="KW-0333">Golgi apparatus</keyword>
<evidence type="ECO:0000313" key="8">
    <source>
        <dbReference type="EMBL" id="CBK19755.2"/>
    </source>
</evidence>
<feature type="transmembrane region" description="Helical" evidence="7">
    <location>
        <begin position="73"/>
        <end position="93"/>
    </location>
</feature>
<accession>D8LVB6</accession>
<dbReference type="InterPro" id="IPR045176">
    <property type="entry name" value="Got1"/>
</dbReference>
<dbReference type="Pfam" id="PF04178">
    <property type="entry name" value="Got1"/>
    <property type="match status" value="1"/>
</dbReference>
<comment type="similarity">
    <text evidence="6">Belongs to the GOT1 family.</text>
</comment>
<reference evidence="8" key="1">
    <citation type="submission" date="2010-02" db="EMBL/GenBank/DDBJ databases">
        <title>Sequencing and annotation of the Blastocystis hominis genome.</title>
        <authorList>
            <person name="Wincker P."/>
        </authorList>
    </citation>
    <scope>NUCLEOTIDE SEQUENCE</scope>
    <source>
        <strain evidence="8">Singapore isolate B</strain>
    </source>
</reference>
<dbReference type="GO" id="GO:0042147">
    <property type="term" value="P:retrograde transport, endosome to Golgi"/>
    <property type="evidence" value="ECO:0007669"/>
    <property type="project" value="InterPro"/>
</dbReference>
<evidence type="ECO:0000256" key="4">
    <source>
        <dbReference type="ARBA" id="ARBA00023034"/>
    </source>
</evidence>
<evidence type="ECO:0000256" key="7">
    <source>
        <dbReference type="SAM" id="Phobius"/>
    </source>
</evidence>
<dbReference type="GO" id="GO:0000139">
    <property type="term" value="C:Golgi membrane"/>
    <property type="evidence" value="ECO:0007669"/>
    <property type="project" value="UniProtKB-SubCell"/>
</dbReference>
<evidence type="ECO:0000313" key="9">
    <source>
        <dbReference type="Proteomes" id="UP000008312"/>
    </source>
</evidence>
<gene>
    <name evidence="8" type="ORF">GSBLH_T00000177001</name>
</gene>
<dbReference type="InterPro" id="IPR007305">
    <property type="entry name" value="Vesicle_transpt_Got1/SFT2"/>
</dbReference>
<evidence type="ECO:0000256" key="3">
    <source>
        <dbReference type="ARBA" id="ARBA00022989"/>
    </source>
</evidence>
<evidence type="ECO:0000256" key="1">
    <source>
        <dbReference type="ARBA" id="ARBA00004653"/>
    </source>
</evidence>
<keyword evidence="5 7" id="KW-0472">Membrane</keyword>
<name>D8LVB6_BLAHO</name>
<dbReference type="OMA" id="MWLTDAQ"/>
<dbReference type="EMBL" id="FN668638">
    <property type="protein sequence ID" value="CBK19755.2"/>
    <property type="molecule type" value="Genomic_DNA"/>
</dbReference>
<sequence length="150" mass="16812">MLSVVDTFFNDNRKIGIILITTGCILLTLGVVFLFDPALLAMGNILFIGGMPFVFGFMRCLRFFNPLENSSKWKGVVPFFGGVFLVLMKWPVFGMLLEMYGIIRLFGSYFPMIFTMLHQVPGLGSLLDRIPFIKDFVSSAAAHAPKYPNV</sequence>
<proteinExistence type="inferred from homology"/>